<proteinExistence type="predicted"/>
<name>A0A7S9RE89_9BACT</name>
<evidence type="ECO:0000313" key="2">
    <source>
        <dbReference type="EMBL" id="QPH90193.1"/>
    </source>
</evidence>
<sequence>MKVPNFIKPLNIDKERESIINEFRVRSGKLDYIPLIGDDYMTLIDIFLFKLNNFIELTNVKISQNYLLFSNGEYLDELVKLIGIKRNEEIKPIAKVEIKVNSSTFLSKGTKFTDTKGHFAYLLKDIYVSDTAIVEIEAADYFKEPYETTTLEIPNIYINEINIKEPFGGFKARERDDELRERFLLALHRFSTAGSEKAYLFHVLSVEGISKANVYQLSAGVVQVVYLSKFSGQIAKEKIKEALKDKIPLTDDVRIKEANKINLDLVIEIAPKQNFMFNEILANADFRLKEFFSTLKINETPHISQIIEVAFDENTASVEVKTPIPAADRDSIIVLNSLQINKANHA</sequence>
<dbReference type="AlphaFoldDB" id="A0A7S9RE89"/>
<evidence type="ECO:0000259" key="1">
    <source>
        <dbReference type="Pfam" id="PF26078"/>
    </source>
</evidence>
<protein>
    <submittedName>
        <fullName evidence="2">Baseplate J/gp47 family protein</fullName>
    </submittedName>
</protein>
<organism evidence="2 3">
    <name type="scientific">Campylobacter concisus</name>
    <dbReference type="NCBI Taxonomy" id="199"/>
    <lineage>
        <taxon>Bacteria</taxon>
        <taxon>Pseudomonadati</taxon>
        <taxon>Campylobacterota</taxon>
        <taxon>Epsilonproteobacteria</taxon>
        <taxon>Campylobacterales</taxon>
        <taxon>Campylobacteraceae</taxon>
        <taxon>Campylobacter</taxon>
    </lineage>
</organism>
<dbReference type="EMBL" id="CP060707">
    <property type="protein sequence ID" value="QPH90193.1"/>
    <property type="molecule type" value="Genomic_DNA"/>
</dbReference>
<reference evidence="2 3" key="1">
    <citation type="journal article" date="2018" name="Emerg. Microbes Infect.">
        <title>Genomic analysis of oral Campylobacter concisus strains identified a potential bacterial molecular marker associated with active Crohn's disease.</title>
        <authorList>
            <person name="Liu F."/>
            <person name="Ma R."/>
            <person name="Tay C.Y.A."/>
            <person name="Octavia S."/>
            <person name="Lan R."/>
            <person name="Chung H.K.L."/>
            <person name="Riordan S.M."/>
            <person name="Grimm M.C."/>
            <person name="Leong R.W."/>
            <person name="Tanaka M.M."/>
            <person name="Connor S."/>
            <person name="Zhang L."/>
        </authorList>
    </citation>
    <scope>NUCLEOTIDE SEQUENCE [LARGE SCALE GENOMIC DNA]</scope>
    <source>
        <strain evidence="2 3">P1CDO2</strain>
    </source>
</reference>
<feature type="domain" description="Baseplate J-like central" evidence="1">
    <location>
        <begin position="191"/>
        <end position="255"/>
    </location>
</feature>
<evidence type="ECO:0000313" key="3">
    <source>
        <dbReference type="Proteomes" id="UP000594508"/>
    </source>
</evidence>
<dbReference type="InterPro" id="IPR058531">
    <property type="entry name" value="Baseplate_J_M"/>
</dbReference>
<dbReference type="RefSeq" id="WP_107915646.1">
    <property type="nucleotide sequence ID" value="NZ_CP060707.1"/>
</dbReference>
<gene>
    <name evidence="2" type="ORF">CVT00_01215</name>
</gene>
<accession>A0A7S9RE89</accession>
<dbReference type="Pfam" id="PF26078">
    <property type="entry name" value="Baseplate_J_M"/>
    <property type="match status" value="1"/>
</dbReference>
<dbReference type="Proteomes" id="UP000594508">
    <property type="component" value="Chromosome"/>
</dbReference>